<dbReference type="SUPFAM" id="SSF55785">
    <property type="entry name" value="PYP-like sensor domain (PAS domain)"/>
    <property type="match status" value="3"/>
</dbReference>
<feature type="domain" description="Histidine kinase" evidence="8">
    <location>
        <begin position="634"/>
        <end position="867"/>
    </location>
</feature>
<gene>
    <name evidence="11" type="ORF">KTC_29890</name>
</gene>
<keyword evidence="4" id="KW-0808">Transferase</keyword>
<dbReference type="SUPFAM" id="SSF47384">
    <property type="entry name" value="Homodimeric domain of signal transducing histidine kinase"/>
    <property type="match status" value="1"/>
</dbReference>
<dbReference type="InterPro" id="IPR000014">
    <property type="entry name" value="PAS"/>
</dbReference>
<dbReference type="CDD" id="cd00130">
    <property type="entry name" value="PAS"/>
    <property type="match status" value="3"/>
</dbReference>
<reference evidence="11" key="1">
    <citation type="submission" date="2018-12" db="EMBL/GenBank/DDBJ databases">
        <title>Novel natural products biosynthetic potential of the class Ktedonobacteria.</title>
        <authorList>
            <person name="Zheng Y."/>
            <person name="Saitou A."/>
            <person name="Wang C.M."/>
            <person name="Toyoda A."/>
            <person name="Minakuchi Y."/>
            <person name="Sekiguchi Y."/>
            <person name="Ueda K."/>
            <person name="Takano H."/>
            <person name="Sakai Y."/>
            <person name="Yokota A."/>
            <person name="Yabe S."/>
        </authorList>
    </citation>
    <scope>NUCLEOTIDE SEQUENCE</scope>
    <source>
        <strain evidence="11">COM3</strain>
    </source>
</reference>
<evidence type="ECO:0000259" key="8">
    <source>
        <dbReference type="PROSITE" id="PS50109"/>
    </source>
</evidence>
<dbReference type="GO" id="GO:0005886">
    <property type="term" value="C:plasma membrane"/>
    <property type="evidence" value="ECO:0007669"/>
    <property type="project" value="TreeGrafter"/>
</dbReference>
<dbReference type="EMBL" id="AP019376">
    <property type="protein sequence ID" value="BBH88238.1"/>
    <property type="molecule type" value="Genomic_DNA"/>
</dbReference>
<dbReference type="SMART" id="SM00387">
    <property type="entry name" value="HATPase_c"/>
    <property type="match status" value="1"/>
</dbReference>
<dbReference type="NCBIfam" id="TIGR00229">
    <property type="entry name" value="sensory_box"/>
    <property type="match status" value="1"/>
</dbReference>
<evidence type="ECO:0000313" key="11">
    <source>
        <dbReference type="EMBL" id="BBH88238.1"/>
    </source>
</evidence>
<dbReference type="Pfam" id="PF13426">
    <property type="entry name" value="PAS_9"/>
    <property type="match status" value="1"/>
</dbReference>
<dbReference type="PANTHER" id="PTHR43047">
    <property type="entry name" value="TWO-COMPONENT HISTIDINE PROTEIN KINASE"/>
    <property type="match status" value="1"/>
</dbReference>
<dbReference type="GO" id="GO:0000155">
    <property type="term" value="F:phosphorelay sensor kinase activity"/>
    <property type="evidence" value="ECO:0007669"/>
    <property type="project" value="InterPro"/>
</dbReference>
<dbReference type="PANTHER" id="PTHR43047:SF72">
    <property type="entry name" value="OSMOSENSING HISTIDINE PROTEIN KINASE SLN1"/>
    <property type="match status" value="1"/>
</dbReference>
<dbReference type="Gene3D" id="3.30.565.10">
    <property type="entry name" value="Histidine kinase-like ATPase, C-terminal domain"/>
    <property type="match status" value="1"/>
</dbReference>
<dbReference type="AlphaFoldDB" id="A0A455SLJ6"/>
<dbReference type="InterPro" id="IPR000700">
    <property type="entry name" value="PAS-assoc_C"/>
</dbReference>
<dbReference type="SMART" id="SM00091">
    <property type="entry name" value="PAS"/>
    <property type="match status" value="3"/>
</dbReference>
<dbReference type="CDD" id="cd00082">
    <property type="entry name" value="HisKA"/>
    <property type="match status" value="1"/>
</dbReference>
<evidence type="ECO:0000256" key="5">
    <source>
        <dbReference type="ARBA" id="ARBA00022777"/>
    </source>
</evidence>
<proteinExistence type="predicted"/>
<dbReference type="InterPro" id="IPR003661">
    <property type="entry name" value="HisK_dim/P_dom"/>
</dbReference>
<dbReference type="Pfam" id="PF02518">
    <property type="entry name" value="HATPase_c"/>
    <property type="match status" value="1"/>
</dbReference>
<evidence type="ECO:0000256" key="6">
    <source>
        <dbReference type="ARBA" id="ARBA00023012"/>
    </source>
</evidence>
<evidence type="ECO:0000259" key="9">
    <source>
        <dbReference type="PROSITE" id="PS50112"/>
    </source>
</evidence>
<evidence type="ECO:0000256" key="3">
    <source>
        <dbReference type="ARBA" id="ARBA00022553"/>
    </source>
</evidence>
<dbReference type="Gene3D" id="3.30.450.20">
    <property type="entry name" value="PAS domain"/>
    <property type="match status" value="3"/>
</dbReference>
<evidence type="ECO:0000256" key="7">
    <source>
        <dbReference type="SAM" id="Coils"/>
    </source>
</evidence>
<dbReference type="InterPro" id="IPR036097">
    <property type="entry name" value="HisK_dim/P_sf"/>
</dbReference>
<feature type="domain" description="PAS" evidence="9">
    <location>
        <begin position="326"/>
        <end position="366"/>
    </location>
</feature>
<dbReference type="Pfam" id="PF01590">
    <property type="entry name" value="GAF"/>
    <property type="match status" value="1"/>
</dbReference>
<dbReference type="Gene3D" id="3.30.450.40">
    <property type="match status" value="1"/>
</dbReference>
<dbReference type="SMART" id="SM00388">
    <property type="entry name" value="HisKA"/>
    <property type="match status" value="1"/>
</dbReference>
<dbReference type="InterPro" id="IPR035965">
    <property type="entry name" value="PAS-like_dom_sf"/>
</dbReference>
<dbReference type="FunFam" id="1.10.287.130:FF:000001">
    <property type="entry name" value="Two-component sensor histidine kinase"/>
    <property type="match status" value="1"/>
</dbReference>
<keyword evidence="7" id="KW-0175">Coiled coil</keyword>
<dbReference type="PROSITE" id="PS50109">
    <property type="entry name" value="HIS_KIN"/>
    <property type="match status" value="1"/>
</dbReference>
<dbReference type="InterPro" id="IPR005467">
    <property type="entry name" value="His_kinase_dom"/>
</dbReference>
<dbReference type="SUPFAM" id="SSF55874">
    <property type="entry name" value="ATPase domain of HSP90 chaperone/DNA topoisomerase II/histidine kinase"/>
    <property type="match status" value="1"/>
</dbReference>
<evidence type="ECO:0000256" key="2">
    <source>
        <dbReference type="ARBA" id="ARBA00012438"/>
    </source>
</evidence>
<dbReference type="Gene3D" id="1.10.287.130">
    <property type="match status" value="1"/>
</dbReference>
<feature type="domain" description="PAC" evidence="10">
    <location>
        <begin position="405"/>
        <end position="457"/>
    </location>
</feature>
<sequence length="871" mass="97462">MELESALQLEHILGHASIGIALLDTATLRIRYINHSLKSLLDEPWSYQEITGTHVSDVLPPDIVPHALPLFKQVAATMQRVQYNRLPYEGFLESRGRTYWRVSIEYVPASFLPANHETATPSLLITVEDITDSVRSQLHLSAIHHISSVLAGPTALPQVLTRILQALHDMVGSKRCAVLLRDQTNGDEMARSMHIAAHRGLHPTAFEWHPTEHEHTLLGKLIARERQGNHAIIITDTSLTPDLLLPPIDDRGTPTRPGSVLCVPIFEPSQGDTILGSIEVYHRRTRGFPAEEVRLLERFAQQAGLAIHNARLFRSIERWARMASRSANQKENVMSAIPDGVVIYDPRWRIAEANPAARQLFGWTDDVIGLPITEALTRSTSRFTIEGLDQPDFIAQLEQRALAHQSDEIKLTNAAGQDYTLRCSYTPIRDEPGDIFAFITIYHDISQEAAARERVEEEVRQRTAELAQRNRALKKARSELKSANERMQVLLAHLPSGVIVVGAADHTINLINNRGIELLRKMGTPLGPHTDPARARKKVIGLSVEQVFRSLQMYNASGEFVPFEQRPMYRALFDGEACEDELYMHTPDGRTMHMLVNAAPFFDSDGAITDAVVVLHDISRTKALERAREDFFNTIAHELKTPLANIRAHLTALLARDLQWSLEEQYRFLQTADEQVERLVRMVNQLLDASRVEAGALRLDVEPILLAEMIEDLQERLEALIATSQRGLRVSLPPHLPAVQGDYELIMSVLMNLLSNAFRYAPEGDNVYLKVEPITEPGSTTPHAVTLHVIDHGPGIAAEQLKTLFSRFSTSLYSGEQARRGGYRWSPGTGLGLYISQGILEAHQSRLHVESSPGQGAHFSFTLPVYNGQHN</sequence>
<keyword evidence="5" id="KW-0418">Kinase</keyword>
<comment type="catalytic activity">
    <reaction evidence="1">
        <text>ATP + protein L-histidine = ADP + protein N-phospho-L-histidine.</text>
        <dbReference type="EC" id="2.7.13.3"/>
    </reaction>
</comment>
<dbReference type="EC" id="2.7.13.3" evidence="2"/>
<evidence type="ECO:0000259" key="10">
    <source>
        <dbReference type="PROSITE" id="PS50113"/>
    </source>
</evidence>
<dbReference type="InterPro" id="IPR004358">
    <property type="entry name" value="Sig_transdc_His_kin-like_C"/>
</dbReference>
<dbReference type="PROSITE" id="PS50112">
    <property type="entry name" value="PAS"/>
    <property type="match status" value="1"/>
</dbReference>
<dbReference type="InterPro" id="IPR036890">
    <property type="entry name" value="HATPase_C_sf"/>
</dbReference>
<feature type="domain" description="PAC" evidence="10">
    <location>
        <begin position="578"/>
        <end position="630"/>
    </location>
</feature>
<dbReference type="PRINTS" id="PR00344">
    <property type="entry name" value="BCTRLSENSOR"/>
</dbReference>
<dbReference type="SUPFAM" id="SSF55781">
    <property type="entry name" value="GAF domain-like"/>
    <property type="match status" value="1"/>
</dbReference>
<dbReference type="Pfam" id="PF13188">
    <property type="entry name" value="PAS_8"/>
    <property type="match status" value="1"/>
</dbReference>
<dbReference type="GO" id="GO:0009927">
    <property type="term" value="F:histidine phosphotransfer kinase activity"/>
    <property type="evidence" value="ECO:0007669"/>
    <property type="project" value="TreeGrafter"/>
</dbReference>
<dbReference type="Pfam" id="PF00512">
    <property type="entry name" value="HisKA"/>
    <property type="match status" value="1"/>
</dbReference>
<dbReference type="PROSITE" id="PS50113">
    <property type="entry name" value="PAC"/>
    <property type="match status" value="2"/>
</dbReference>
<accession>A0A455SLJ6</accession>
<dbReference type="InterPro" id="IPR003018">
    <property type="entry name" value="GAF"/>
</dbReference>
<name>A0A455SLJ6_9CHLR</name>
<evidence type="ECO:0000256" key="1">
    <source>
        <dbReference type="ARBA" id="ARBA00000085"/>
    </source>
</evidence>
<keyword evidence="3" id="KW-0597">Phosphoprotein</keyword>
<dbReference type="SMART" id="SM00065">
    <property type="entry name" value="GAF"/>
    <property type="match status" value="1"/>
</dbReference>
<dbReference type="InterPro" id="IPR029016">
    <property type="entry name" value="GAF-like_dom_sf"/>
</dbReference>
<evidence type="ECO:0000256" key="4">
    <source>
        <dbReference type="ARBA" id="ARBA00022679"/>
    </source>
</evidence>
<dbReference type="InterPro" id="IPR003594">
    <property type="entry name" value="HATPase_dom"/>
</dbReference>
<feature type="coiled-coil region" evidence="7">
    <location>
        <begin position="466"/>
        <end position="493"/>
    </location>
</feature>
<organism evidence="11">
    <name type="scientific">Thermosporothrix sp. COM3</name>
    <dbReference type="NCBI Taxonomy" id="2490863"/>
    <lineage>
        <taxon>Bacteria</taxon>
        <taxon>Bacillati</taxon>
        <taxon>Chloroflexota</taxon>
        <taxon>Ktedonobacteria</taxon>
        <taxon>Ktedonobacterales</taxon>
        <taxon>Thermosporotrichaceae</taxon>
        <taxon>Thermosporothrix</taxon>
    </lineage>
</organism>
<dbReference type="InterPro" id="IPR013656">
    <property type="entry name" value="PAS_4"/>
</dbReference>
<keyword evidence="6" id="KW-0902">Two-component regulatory system</keyword>
<protein>
    <recommendedName>
        <fullName evidence="2">histidine kinase</fullName>
        <ecNumber evidence="2">2.7.13.3</ecNumber>
    </recommendedName>
</protein>
<dbReference type="Pfam" id="PF08448">
    <property type="entry name" value="PAS_4"/>
    <property type="match status" value="1"/>
</dbReference>